<organism evidence="9 10">
    <name type="scientific">Riccia sorocarpa</name>
    <dbReference type="NCBI Taxonomy" id="122646"/>
    <lineage>
        <taxon>Eukaryota</taxon>
        <taxon>Viridiplantae</taxon>
        <taxon>Streptophyta</taxon>
        <taxon>Embryophyta</taxon>
        <taxon>Marchantiophyta</taxon>
        <taxon>Marchantiopsida</taxon>
        <taxon>Marchantiidae</taxon>
        <taxon>Marchantiales</taxon>
        <taxon>Ricciaceae</taxon>
        <taxon>Riccia</taxon>
    </lineage>
</organism>
<dbReference type="GO" id="GO:0004527">
    <property type="term" value="F:exonuclease activity"/>
    <property type="evidence" value="ECO:0007669"/>
    <property type="project" value="UniProtKB-KW"/>
</dbReference>
<accession>A0ABD3H2T9</accession>
<dbReference type="InterPro" id="IPR034922">
    <property type="entry name" value="REX1-like_exo"/>
</dbReference>
<feature type="compositionally biased region" description="Basic and acidic residues" evidence="7">
    <location>
        <begin position="526"/>
        <end position="542"/>
    </location>
</feature>
<dbReference type="AlphaFoldDB" id="A0ABD3H2T9"/>
<reference evidence="9 10" key="1">
    <citation type="submission" date="2024-09" db="EMBL/GenBank/DDBJ databases">
        <title>Chromosome-scale assembly of Riccia sorocarpa.</title>
        <authorList>
            <person name="Paukszto L."/>
        </authorList>
    </citation>
    <scope>NUCLEOTIDE SEQUENCE [LARGE SCALE GENOMIC DNA]</scope>
    <source>
        <strain evidence="9">LP-2024</strain>
        <tissue evidence="9">Aerial parts of the thallus</tissue>
    </source>
</reference>
<dbReference type="InterPro" id="IPR036397">
    <property type="entry name" value="RNaseH_sf"/>
</dbReference>
<name>A0ABD3H2T9_9MARC</name>
<dbReference type="InterPro" id="IPR047021">
    <property type="entry name" value="REXO1/3/4-like"/>
</dbReference>
<feature type="domain" description="Exonuclease" evidence="8">
    <location>
        <begin position="154"/>
        <end position="315"/>
    </location>
</feature>
<keyword evidence="10" id="KW-1185">Reference proteome</keyword>
<keyword evidence="3" id="KW-0540">Nuclease</keyword>
<comment type="subcellular location">
    <subcellularLocation>
        <location evidence="1">Nucleus</location>
    </subcellularLocation>
</comment>
<dbReference type="Gene3D" id="3.30.420.10">
    <property type="entry name" value="Ribonuclease H-like superfamily/Ribonuclease H"/>
    <property type="match status" value="1"/>
</dbReference>
<evidence type="ECO:0000313" key="10">
    <source>
        <dbReference type="Proteomes" id="UP001633002"/>
    </source>
</evidence>
<evidence type="ECO:0000256" key="1">
    <source>
        <dbReference type="ARBA" id="ARBA00004123"/>
    </source>
</evidence>
<dbReference type="InterPro" id="IPR012337">
    <property type="entry name" value="RNaseH-like_sf"/>
</dbReference>
<dbReference type="InterPro" id="IPR013520">
    <property type="entry name" value="Ribonucl_H"/>
</dbReference>
<proteinExistence type="inferred from homology"/>
<evidence type="ECO:0000259" key="8">
    <source>
        <dbReference type="SMART" id="SM00479"/>
    </source>
</evidence>
<dbReference type="EMBL" id="JBJQOH010000006">
    <property type="protein sequence ID" value="KAL3684625.1"/>
    <property type="molecule type" value="Genomic_DNA"/>
</dbReference>
<evidence type="ECO:0000256" key="2">
    <source>
        <dbReference type="ARBA" id="ARBA00006357"/>
    </source>
</evidence>
<evidence type="ECO:0000256" key="4">
    <source>
        <dbReference type="ARBA" id="ARBA00022801"/>
    </source>
</evidence>
<comment type="similarity">
    <text evidence="2">Belongs to the REXO1/REXO3 family.</text>
</comment>
<keyword evidence="5" id="KW-0269">Exonuclease</keyword>
<evidence type="ECO:0000256" key="5">
    <source>
        <dbReference type="ARBA" id="ARBA00022839"/>
    </source>
</evidence>
<dbReference type="SMART" id="SM00479">
    <property type="entry name" value="EXOIII"/>
    <property type="match status" value="1"/>
</dbReference>
<protein>
    <recommendedName>
        <fullName evidence="8">Exonuclease domain-containing protein</fullName>
    </recommendedName>
</protein>
<evidence type="ECO:0000256" key="7">
    <source>
        <dbReference type="SAM" id="MobiDB-lite"/>
    </source>
</evidence>
<dbReference type="GO" id="GO:0005634">
    <property type="term" value="C:nucleus"/>
    <property type="evidence" value="ECO:0007669"/>
    <property type="project" value="UniProtKB-SubCell"/>
</dbReference>
<evidence type="ECO:0000313" key="9">
    <source>
        <dbReference type="EMBL" id="KAL3684625.1"/>
    </source>
</evidence>
<dbReference type="PANTHER" id="PTHR12801">
    <property type="entry name" value="RNA EXONUCLEASE REXO1 / RECO3 FAMILY MEMBER-RELATED"/>
    <property type="match status" value="1"/>
</dbReference>
<evidence type="ECO:0000256" key="6">
    <source>
        <dbReference type="ARBA" id="ARBA00023242"/>
    </source>
</evidence>
<gene>
    <name evidence="9" type="ORF">R1sor_002647</name>
</gene>
<dbReference type="Proteomes" id="UP001633002">
    <property type="component" value="Unassembled WGS sequence"/>
</dbReference>
<comment type="caution">
    <text evidence="9">The sequence shown here is derived from an EMBL/GenBank/DDBJ whole genome shotgun (WGS) entry which is preliminary data.</text>
</comment>
<evidence type="ECO:0000256" key="3">
    <source>
        <dbReference type="ARBA" id="ARBA00022722"/>
    </source>
</evidence>
<feature type="region of interest" description="Disordered" evidence="7">
    <location>
        <begin position="509"/>
        <end position="565"/>
    </location>
</feature>
<dbReference type="PANTHER" id="PTHR12801:SF115">
    <property type="entry name" value="FI18136P1-RELATED"/>
    <property type="match status" value="1"/>
</dbReference>
<sequence length="565" mass="64278">MRNMTSRLKSLGTSSGFTEADKEILVKIVKHAQWLGISGAKGPWAKFLATIDRCLPECHDPSKRPWNVLASFLETWREEKDLEIIKRVREYLNFRKTADMLEATEEWPDYPEEKLARRTRQHPLFSRDYNFPSYHEDWVRSELVRAKDLSPTPNLLALDCEMALCEDGTMQVVRVCLVDRNLQTVIDTLVRPSKTVKEYKSHITGVTAEDLESVTVTQTDIQTKVKGTLSPGTIVIGHSLFNDLRALHIDHRRVIDTAYLFPIRNRPQVWSPALRDLCKLVLGYDFRDDAKPHDCLEDAKIPMKIALHCIKEGLKPLTIPDEIDEAVLSKLLIHKVPKGIRLEELKYLFPRGTSFEFQEVDKETNSDSKYFSTYAVFSSKEVANNAFNQLRSPATEDITGRLQKIVFVRSRFQHKNASRISVVVRKMNISSRCLEVPRDTPGENPHSIVESKCSGVETAEGSLLAMETKISGLETGTESISVTSKEVVGSKRSRTEDEVEEQPDILHVQGLKKKKKKSVASSVEFRSVEGEKSRVKLARESKTVSQKSSKKKNTKKRKRSNAKKK</sequence>
<dbReference type="SUPFAM" id="SSF53098">
    <property type="entry name" value="Ribonuclease H-like"/>
    <property type="match status" value="1"/>
</dbReference>
<feature type="compositionally biased region" description="Basic residues" evidence="7">
    <location>
        <begin position="548"/>
        <end position="565"/>
    </location>
</feature>
<keyword evidence="6" id="KW-0539">Nucleus</keyword>
<keyword evidence="4" id="KW-0378">Hydrolase</keyword>
<dbReference type="CDD" id="cd06145">
    <property type="entry name" value="REX1_like"/>
    <property type="match status" value="1"/>
</dbReference>